<organism evidence="2 3">
    <name type="scientific">Paradesertivirga mongoliensis</name>
    <dbReference type="NCBI Taxonomy" id="2100740"/>
    <lineage>
        <taxon>Bacteria</taxon>
        <taxon>Pseudomonadati</taxon>
        <taxon>Bacteroidota</taxon>
        <taxon>Sphingobacteriia</taxon>
        <taxon>Sphingobacteriales</taxon>
        <taxon>Sphingobacteriaceae</taxon>
        <taxon>Paradesertivirga</taxon>
    </lineage>
</organism>
<sequence>MKKLILGAIFFFGLSATGFSQDKSPRVQKSPEERAQKMTDAMAQKLALTENQKTQIYQINLERAQAMSKFRGAKQEGVDRSQMKTQFEANESRLMSVLNEQQRATYAQLKAQRDAKFKAHKGEKRHHSGDKK</sequence>
<comment type="caution">
    <text evidence="2">The sequence shown here is derived from an EMBL/GenBank/DDBJ whole genome shotgun (WGS) entry which is preliminary data.</text>
</comment>
<dbReference type="EMBL" id="JBHUHZ010000001">
    <property type="protein sequence ID" value="MFD2162973.1"/>
    <property type="molecule type" value="Genomic_DNA"/>
</dbReference>
<keyword evidence="3" id="KW-1185">Reference proteome</keyword>
<proteinExistence type="predicted"/>
<evidence type="ECO:0000256" key="1">
    <source>
        <dbReference type="SAM" id="MobiDB-lite"/>
    </source>
</evidence>
<accession>A0ABW4ZLK0</accession>
<feature type="compositionally biased region" description="Basic residues" evidence="1">
    <location>
        <begin position="118"/>
        <end position="132"/>
    </location>
</feature>
<evidence type="ECO:0000313" key="3">
    <source>
        <dbReference type="Proteomes" id="UP001597387"/>
    </source>
</evidence>
<evidence type="ECO:0000313" key="2">
    <source>
        <dbReference type="EMBL" id="MFD2162973.1"/>
    </source>
</evidence>
<gene>
    <name evidence="2" type="ORF">ACFSJU_11265</name>
</gene>
<reference evidence="3" key="1">
    <citation type="journal article" date="2019" name="Int. J. Syst. Evol. Microbiol.">
        <title>The Global Catalogue of Microorganisms (GCM) 10K type strain sequencing project: providing services to taxonomists for standard genome sequencing and annotation.</title>
        <authorList>
            <consortium name="The Broad Institute Genomics Platform"/>
            <consortium name="The Broad Institute Genome Sequencing Center for Infectious Disease"/>
            <person name="Wu L."/>
            <person name="Ma J."/>
        </authorList>
    </citation>
    <scope>NUCLEOTIDE SEQUENCE [LARGE SCALE GENOMIC DNA]</scope>
    <source>
        <strain evidence="3">KCTC 42217</strain>
    </source>
</reference>
<dbReference type="RefSeq" id="WP_255902547.1">
    <property type="nucleotide sequence ID" value="NZ_JAFMZO010000003.1"/>
</dbReference>
<name>A0ABW4ZLK0_9SPHI</name>
<protein>
    <submittedName>
        <fullName evidence="2">DUF4890 domain-containing protein</fullName>
    </submittedName>
</protein>
<feature type="region of interest" description="Disordered" evidence="1">
    <location>
        <begin position="110"/>
        <end position="132"/>
    </location>
</feature>
<dbReference type="Proteomes" id="UP001597387">
    <property type="component" value="Unassembled WGS sequence"/>
</dbReference>